<dbReference type="PANTHER" id="PTHR47331:SF1">
    <property type="entry name" value="GAG-LIKE PROTEIN"/>
    <property type="match status" value="1"/>
</dbReference>
<dbReference type="GO" id="GO:0003676">
    <property type="term" value="F:nucleic acid binding"/>
    <property type="evidence" value="ECO:0007669"/>
    <property type="project" value="InterPro"/>
</dbReference>
<dbReference type="AlphaFoldDB" id="A0A9J7EW75"/>
<organism evidence="2 3">
    <name type="scientific">Spodoptera litura</name>
    <name type="common">Asian cotton leafworm</name>
    <dbReference type="NCBI Taxonomy" id="69820"/>
    <lineage>
        <taxon>Eukaryota</taxon>
        <taxon>Metazoa</taxon>
        <taxon>Ecdysozoa</taxon>
        <taxon>Arthropoda</taxon>
        <taxon>Hexapoda</taxon>
        <taxon>Insecta</taxon>
        <taxon>Pterygota</taxon>
        <taxon>Neoptera</taxon>
        <taxon>Endopterygota</taxon>
        <taxon>Lepidoptera</taxon>
        <taxon>Glossata</taxon>
        <taxon>Ditrysia</taxon>
        <taxon>Noctuoidea</taxon>
        <taxon>Noctuidae</taxon>
        <taxon>Amphipyrinae</taxon>
        <taxon>Spodoptera</taxon>
    </lineage>
</organism>
<dbReference type="InterPro" id="IPR036397">
    <property type="entry name" value="RNaseH_sf"/>
</dbReference>
<proteinExistence type="predicted"/>
<dbReference type="PANTHER" id="PTHR47331">
    <property type="entry name" value="PHD-TYPE DOMAIN-CONTAINING PROTEIN"/>
    <property type="match status" value="1"/>
</dbReference>
<name>A0A9J7EW75_SPOLT</name>
<accession>A0A9J7EW75</accession>
<dbReference type="InterPro" id="IPR012337">
    <property type="entry name" value="RNaseH-like_sf"/>
</dbReference>
<gene>
    <name evidence="3" type="primary">LOC111363869</name>
</gene>
<dbReference type="OrthoDB" id="5984724at2759"/>
<dbReference type="SUPFAM" id="SSF53098">
    <property type="entry name" value="Ribonuclease H-like"/>
    <property type="match status" value="1"/>
</dbReference>
<reference evidence="3" key="1">
    <citation type="submission" date="2025-08" db="UniProtKB">
        <authorList>
            <consortium name="RefSeq"/>
        </authorList>
    </citation>
    <scope>IDENTIFICATION</scope>
    <source>
        <strain evidence="3">Ishihara</strain>
        <tissue evidence="3">Whole body</tissue>
    </source>
</reference>
<dbReference type="GeneID" id="111363869"/>
<dbReference type="KEGG" id="sliu:111363869"/>
<dbReference type="Gene3D" id="3.30.420.10">
    <property type="entry name" value="Ribonuclease H-like superfamily/Ribonuclease H"/>
    <property type="match status" value="1"/>
</dbReference>
<keyword evidence="2" id="KW-1185">Reference proteome</keyword>
<dbReference type="InterPro" id="IPR040676">
    <property type="entry name" value="DUF5641"/>
</dbReference>
<sequence>MSTKAIHLELVGDLTSDAFIGAFRRFVARRGRCAHIWSDQGRNFVGANKLLAGDWAEAKLQFEGSVAEKLALDGTKWHFIPAYSPHMGGLWEAGVKSMKYHLKRILTKHVTYEEMITLLCQVEACLNSRPLGIIDDTSTDNVQPLTPGHFLIGETPITVPTPNLQNIPVSHLSRWHHQQRLMTEFWHRWQQEYLSRMQQRSKWHNKVKEFEIGHIVLIKSDNLPPAKWMMGRIVDKHPGKDGVTRVYSVKSGDSVVQRPFNKLCYLPIDTE</sequence>
<dbReference type="RefSeq" id="XP_022836505.1">
    <property type="nucleotide sequence ID" value="XM_022980737.1"/>
</dbReference>
<feature type="domain" description="DUF5641" evidence="1">
    <location>
        <begin position="173"/>
        <end position="266"/>
    </location>
</feature>
<evidence type="ECO:0000313" key="3">
    <source>
        <dbReference type="RefSeq" id="XP_022836505.1"/>
    </source>
</evidence>
<protein>
    <submittedName>
        <fullName evidence="3">Uncharacterized protein LOC111363869</fullName>
    </submittedName>
</protein>
<dbReference type="Proteomes" id="UP000301870">
    <property type="component" value="Unplaced"/>
</dbReference>
<evidence type="ECO:0000313" key="2">
    <source>
        <dbReference type="Proteomes" id="UP000301870"/>
    </source>
</evidence>
<dbReference type="Pfam" id="PF18701">
    <property type="entry name" value="DUF5641"/>
    <property type="match status" value="1"/>
</dbReference>
<evidence type="ECO:0000259" key="1">
    <source>
        <dbReference type="Pfam" id="PF18701"/>
    </source>
</evidence>